<organism evidence="2 3">
    <name type="scientific">Arctia plantaginis</name>
    <name type="common">Wood tiger moth</name>
    <name type="synonym">Phalaena plantaginis</name>
    <dbReference type="NCBI Taxonomy" id="874455"/>
    <lineage>
        <taxon>Eukaryota</taxon>
        <taxon>Metazoa</taxon>
        <taxon>Ecdysozoa</taxon>
        <taxon>Arthropoda</taxon>
        <taxon>Hexapoda</taxon>
        <taxon>Insecta</taxon>
        <taxon>Pterygota</taxon>
        <taxon>Neoptera</taxon>
        <taxon>Endopterygota</taxon>
        <taxon>Lepidoptera</taxon>
        <taxon>Glossata</taxon>
        <taxon>Ditrysia</taxon>
        <taxon>Noctuoidea</taxon>
        <taxon>Erebidae</taxon>
        <taxon>Arctiinae</taxon>
        <taxon>Arctia</taxon>
    </lineage>
</organism>
<protein>
    <submittedName>
        <fullName evidence="2">Uncharacterized protein</fullName>
    </submittedName>
</protein>
<gene>
    <name evidence="2" type="ORF">APLA_LOCUS16974</name>
</gene>
<evidence type="ECO:0000313" key="3">
    <source>
        <dbReference type="Proteomes" id="UP000494106"/>
    </source>
</evidence>
<accession>A0A8S1B9B8</accession>
<dbReference type="EMBL" id="CADEBC010000608">
    <property type="protein sequence ID" value="CAB3259265.1"/>
    <property type="molecule type" value="Genomic_DNA"/>
</dbReference>
<dbReference type="Proteomes" id="UP000494106">
    <property type="component" value="Unassembled WGS sequence"/>
</dbReference>
<feature type="region of interest" description="Disordered" evidence="1">
    <location>
        <begin position="60"/>
        <end position="83"/>
    </location>
</feature>
<comment type="caution">
    <text evidence="2">The sequence shown here is derived from an EMBL/GenBank/DDBJ whole genome shotgun (WGS) entry which is preliminary data.</text>
</comment>
<sequence length="180" mass="19821">MVEVTVRAMKSACAARDSPRNSLATPPDHYLSGAVDTKRYPAQHYTAAFSRTHLSVGCKQPAYSHDASPAMTTSREPRSNDTVELLPLKSALVNNNYRDEDSYYPPPINNNPSSSNLYDYTLLSKRTPASKRLLSRNTQPTPTPLLTLCGAPPPSRKREELAALANLRKKVAPALLQSDR</sequence>
<dbReference type="AlphaFoldDB" id="A0A8S1B9B8"/>
<evidence type="ECO:0000256" key="1">
    <source>
        <dbReference type="SAM" id="MobiDB-lite"/>
    </source>
</evidence>
<evidence type="ECO:0000313" key="2">
    <source>
        <dbReference type="EMBL" id="CAB3259265.1"/>
    </source>
</evidence>
<feature type="region of interest" description="Disordered" evidence="1">
    <location>
        <begin position="97"/>
        <end position="116"/>
    </location>
</feature>
<keyword evidence="3" id="KW-1185">Reference proteome</keyword>
<dbReference type="OrthoDB" id="7426463at2759"/>
<reference evidence="2 3" key="1">
    <citation type="submission" date="2020-04" db="EMBL/GenBank/DDBJ databases">
        <authorList>
            <person name="Wallbank WR R."/>
            <person name="Pardo Diaz C."/>
            <person name="Kozak K."/>
            <person name="Martin S."/>
            <person name="Jiggins C."/>
            <person name="Moest M."/>
            <person name="Warren A I."/>
            <person name="Byers J.R.P. K."/>
            <person name="Montejo-Kovacevich G."/>
            <person name="Yen C E."/>
        </authorList>
    </citation>
    <scope>NUCLEOTIDE SEQUENCE [LARGE SCALE GENOMIC DNA]</scope>
</reference>
<proteinExistence type="predicted"/>
<name>A0A8S1B9B8_ARCPL</name>